<name>A0A6J4THT7_9ACTN</name>
<dbReference type="Pfam" id="PF06821">
    <property type="entry name" value="Ser_hydrolase"/>
    <property type="match status" value="1"/>
</dbReference>
<sequence>MSARRVLILHGWQGSGPGHWQRWLAAELERAGQLVRFPDLPECDEPCPDRWGSTLHAELGELAAGGDGAERVVCCHSLACVLWFREAARIAPDRRVDRVVLVAPPCPGSRIPELARFYPVHADRDGVRGAAGHTRLVCADDDPYCPGRGAHEKWAAPLDLPVDLLPGRGHLNPETGYGPWPAMAEWVLGRAGALTP</sequence>
<protein>
    <submittedName>
        <fullName evidence="1">Uncharacterized protein</fullName>
    </submittedName>
</protein>
<dbReference type="SUPFAM" id="SSF53474">
    <property type="entry name" value="alpha/beta-Hydrolases"/>
    <property type="match status" value="1"/>
</dbReference>
<gene>
    <name evidence="1" type="ORF">AVDCRST_MAG13-3503</name>
</gene>
<dbReference type="InterPro" id="IPR029058">
    <property type="entry name" value="AB_hydrolase_fold"/>
</dbReference>
<dbReference type="EMBL" id="CADCVO010000554">
    <property type="protein sequence ID" value="CAA9523667.1"/>
    <property type="molecule type" value="Genomic_DNA"/>
</dbReference>
<evidence type="ECO:0000313" key="1">
    <source>
        <dbReference type="EMBL" id="CAA9523667.1"/>
    </source>
</evidence>
<reference evidence="1" key="1">
    <citation type="submission" date="2020-02" db="EMBL/GenBank/DDBJ databases">
        <authorList>
            <person name="Meier V. D."/>
        </authorList>
    </citation>
    <scope>NUCLEOTIDE SEQUENCE</scope>
    <source>
        <strain evidence="1">AVDCRST_MAG13</strain>
    </source>
</reference>
<organism evidence="1">
    <name type="scientific">uncultured Solirubrobacteraceae bacterium</name>
    <dbReference type="NCBI Taxonomy" id="1162706"/>
    <lineage>
        <taxon>Bacteria</taxon>
        <taxon>Bacillati</taxon>
        <taxon>Actinomycetota</taxon>
        <taxon>Thermoleophilia</taxon>
        <taxon>Solirubrobacterales</taxon>
        <taxon>Solirubrobacteraceae</taxon>
        <taxon>environmental samples</taxon>
    </lineage>
</organism>
<accession>A0A6J4THT7</accession>
<dbReference type="InterPro" id="IPR010662">
    <property type="entry name" value="RBBP9/YdeN"/>
</dbReference>
<dbReference type="AlphaFoldDB" id="A0A6J4THT7"/>
<dbReference type="GO" id="GO:0016787">
    <property type="term" value="F:hydrolase activity"/>
    <property type="evidence" value="ECO:0007669"/>
    <property type="project" value="InterPro"/>
</dbReference>
<dbReference type="Gene3D" id="3.40.50.1820">
    <property type="entry name" value="alpha/beta hydrolase"/>
    <property type="match status" value="1"/>
</dbReference>
<proteinExistence type="predicted"/>